<proteinExistence type="predicted"/>
<dbReference type="GO" id="GO:0010608">
    <property type="term" value="P:post-transcriptional regulation of gene expression"/>
    <property type="evidence" value="ECO:0007669"/>
    <property type="project" value="TreeGrafter"/>
</dbReference>
<dbReference type="SUPFAM" id="SSF90229">
    <property type="entry name" value="CCCH zinc finger"/>
    <property type="match status" value="1"/>
</dbReference>
<feature type="region of interest" description="Disordered" evidence="7">
    <location>
        <begin position="98"/>
        <end position="133"/>
    </location>
</feature>
<keyword evidence="1 6" id="KW-0479">Metal-binding</keyword>
<dbReference type="SUPFAM" id="SSF48371">
    <property type="entry name" value="ARM repeat"/>
    <property type="match status" value="1"/>
</dbReference>
<evidence type="ECO:0000256" key="3">
    <source>
        <dbReference type="ARBA" id="ARBA00022771"/>
    </source>
</evidence>
<feature type="repeat" description="Pumilio" evidence="5">
    <location>
        <begin position="254"/>
        <end position="289"/>
    </location>
</feature>
<feature type="repeat" description="Pumilio" evidence="5">
    <location>
        <begin position="398"/>
        <end position="435"/>
    </location>
</feature>
<dbReference type="FunFam" id="1.25.10.10:FF:000237">
    <property type="entry name" value="Pumilio homolog 9"/>
    <property type="match status" value="1"/>
</dbReference>
<dbReference type="Pfam" id="PF00806">
    <property type="entry name" value="PUF"/>
    <property type="match status" value="8"/>
</dbReference>
<keyword evidence="3 6" id="KW-0863">Zinc-finger</keyword>
<feature type="domain" description="C3H1-type" evidence="8">
    <location>
        <begin position="27"/>
        <end position="54"/>
    </location>
</feature>
<feature type="repeat" description="Pumilio" evidence="5">
    <location>
        <begin position="217"/>
        <end position="253"/>
    </location>
</feature>
<dbReference type="InterPro" id="IPR033133">
    <property type="entry name" value="PUM-HD"/>
</dbReference>
<evidence type="ECO:0000256" key="6">
    <source>
        <dbReference type="PROSITE-ProRule" id="PRU00723"/>
    </source>
</evidence>
<dbReference type="PANTHER" id="PTHR12537:SF13">
    <property type="entry name" value="PUMILIO HOMOLOGY DOMAIN FAMILY MEMBER 4"/>
    <property type="match status" value="1"/>
</dbReference>
<organism evidence="10 11">
    <name type="scientific">Basidiobolus meristosporus CBS 931.73</name>
    <dbReference type="NCBI Taxonomy" id="1314790"/>
    <lineage>
        <taxon>Eukaryota</taxon>
        <taxon>Fungi</taxon>
        <taxon>Fungi incertae sedis</taxon>
        <taxon>Zoopagomycota</taxon>
        <taxon>Entomophthoromycotina</taxon>
        <taxon>Basidiobolomycetes</taxon>
        <taxon>Basidiobolales</taxon>
        <taxon>Basidiobolaceae</taxon>
        <taxon>Basidiobolus</taxon>
    </lineage>
</organism>
<protein>
    <submittedName>
        <fullName evidence="10">ARM repeat-containing protein</fullName>
    </submittedName>
</protein>
<dbReference type="PROSITE" id="PS50302">
    <property type="entry name" value="PUM"/>
    <property type="match status" value="7"/>
</dbReference>
<dbReference type="GO" id="GO:0005737">
    <property type="term" value="C:cytoplasm"/>
    <property type="evidence" value="ECO:0007669"/>
    <property type="project" value="TreeGrafter"/>
</dbReference>
<dbReference type="CDD" id="cd07920">
    <property type="entry name" value="Pumilio"/>
    <property type="match status" value="1"/>
</dbReference>
<evidence type="ECO:0000259" key="9">
    <source>
        <dbReference type="PROSITE" id="PS50303"/>
    </source>
</evidence>
<comment type="caution">
    <text evidence="10">The sequence shown here is derived from an EMBL/GenBank/DDBJ whole genome shotgun (WGS) entry which is preliminary data.</text>
</comment>
<evidence type="ECO:0000256" key="1">
    <source>
        <dbReference type="ARBA" id="ARBA00022723"/>
    </source>
</evidence>
<dbReference type="SMART" id="SM00356">
    <property type="entry name" value="ZnF_C3H1"/>
    <property type="match status" value="1"/>
</dbReference>
<dbReference type="SMART" id="SM00025">
    <property type="entry name" value="Pumilio"/>
    <property type="match status" value="8"/>
</dbReference>
<feature type="domain" description="PUM-HD" evidence="9">
    <location>
        <begin position="123"/>
        <end position="461"/>
    </location>
</feature>
<name>A0A1Y1Z0N9_9FUNG</name>
<sequence>MTTLGNIDPVFGRIHANSRDLSDRPVSPPNNICRFFQQGHCSRGDRCTFIHTFKPVPPESPHPILSPVSNGASPYNYPTSPLSPTFYSQLPNNGFHSYTKAGFNNSSPSNGKSAQPNPNTGKQVSKKASTDVEASNRFSGVPIEDMVGEVYSLCKDQHGCRYLQKKLEEQNQKYVDIIFHEVYGHFVELMTDPFGNYLCQKLLEFCSDEQRTIIIDTVAPELVSISLNMHGTRAVQKMIEFLSNAQQIRMIIVALNANVVTLIKDLNGNHVVQKCLHRLKSADNQFIYNGVCDSLIEVATHRHGCCVLQRCIDYSSESQKSQLVSAITYHALTLVQDPFGNYVVQYVLDLNEPRLSDPLIRRFFGNACLLSVQKFSSNVMEKCIRVSKPDTRKGLINELLDRETLDKLLRDSFGNYVVQTALDYAEVNQRAMLVDAIRPLLPAIRNTPYGKRIQGKLLREQVHSATQQQSMGPYGYNYRGPVNMIGMNDVSYSYM</sequence>
<dbReference type="FunCoup" id="A0A1Y1Z0N9">
    <property type="interactions" value="467"/>
</dbReference>
<feature type="zinc finger region" description="C3H1-type" evidence="6">
    <location>
        <begin position="27"/>
        <end position="54"/>
    </location>
</feature>
<dbReference type="GO" id="GO:0008270">
    <property type="term" value="F:zinc ion binding"/>
    <property type="evidence" value="ECO:0007669"/>
    <property type="project" value="UniProtKB-KW"/>
</dbReference>
<dbReference type="InParanoid" id="A0A1Y1Z0N9"/>
<dbReference type="PROSITE" id="PS50103">
    <property type="entry name" value="ZF_C3H1"/>
    <property type="match status" value="1"/>
</dbReference>
<dbReference type="InterPro" id="IPR000571">
    <property type="entry name" value="Znf_CCCH"/>
</dbReference>
<feature type="repeat" description="Pumilio" evidence="5">
    <location>
        <begin position="290"/>
        <end position="325"/>
    </location>
</feature>
<dbReference type="Gene3D" id="1.25.10.10">
    <property type="entry name" value="Leucine-rich Repeat Variant"/>
    <property type="match status" value="1"/>
</dbReference>
<evidence type="ECO:0000313" key="11">
    <source>
        <dbReference type="Proteomes" id="UP000193498"/>
    </source>
</evidence>
<evidence type="ECO:0000256" key="4">
    <source>
        <dbReference type="ARBA" id="ARBA00022833"/>
    </source>
</evidence>
<dbReference type="Pfam" id="PF18044">
    <property type="entry name" value="zf-CCCH_4"/>
    <property type="match status" value="1"/>
</dbReference>
<gene>
    <name evidence="10" type="ORF">K493DRAFT_206494</name>
</gene>
<feature type="repeat" description="Pumilio" evidence="5">
    <location>
        <begin position="181"/>
        <end position="216"/>
    </location>
</feature>
<dbReference type="InterPro" id="IPR016024">
    <property type="entry name" value="ARM-type_fold"/>
</dbReference>
<dbReference type="InterPro" id="IPR036855">
    <property type="entry name" value="Znf_CCCH_sf"/>
</dbReference>
<keyword evidence="11" id="KW-1185">Reference proteome</keyword>
<keyword evidence="2" id="KW-0677">Repeat</keyword>
<dbReference type="Gene3D" id="4.10.1000.10">
    <property type="entry name" value="Zinc finger, CCCH-type"/>
    <property type="match status" value="1"/>
</dbReference>
<dbReference type="InterPro" id="IPR011989">
    <property type="entry name" value="ARM-like"/>
</dbReference>
<dbReference type="GO" id="GO:0003729">
    <property type="term" value="F:mRNA binding"/>
    <property type="evidence" value="ECO:0007669"/>
    <property type="project" value="TreeGrafter"/>
</dbReference>
<keyword evidence="4 6" id="KW-0862">Zinc</keyword>
<evidence type="ECO:0000259" key="8">
    <source>
        <dbReference type="PROSITE" id="PS50103"/>
    </source>
</evidence>
<evidence type="ECO:0000256" key="5">
    <source>
        <dbReference type="PROSITE-ProRule" id="PRU00317"/>
    </source>
</evidence>
<dbReference type="STRING" id="1314790.A0A1Y1Z0N9"/>
<dbReference type="OrthoDB" id="668540at2759"/>
<dbReference type="PROSITE" id="PS50303">
    <property type="entry name" value="PUM_HD"/>
    <property type="match status" value="1"/>
</dbReference>
<evidence type="ECO:0000313" key="10">
    <source>
        <dbReference type="EMBL" id="ORY03873.1"/>
    </source>
</evidence>
<reference evidence="10 11" key="1">
    <citation type="submission" date="2016-07" db="EMBL/GenBank/DDBJ databases">
        <title>Pervasive Adenine N6-methylation of Active Genes in Fungi.</title>
        <authorList>
            <consortium name="DOE Joint Genome Institute"/>
            <person name="Mondo S.J."/>
            <person name="Dannebaum R.O."/>
            <person name="Kuo R.C."/>
            <person name="Labutti K."/>
            <person name="Haridas S."/>
            <person name="Kuo A."/>
            <person name="Salamov A."/>
            <person name="Ahrendt S.R."/>
            <person name="Lipzen A."/>
            <person name="Sullivan W."/>
            <person name="Andreopoulos W.B."/>
            <person name="Clum A."/>
            <person name="Lindquist E."/>
            <person name="Daum C."/>
            <person name="Ramamoorthy G.K."/>
            <person name="Gryganskyi A."/>
            <person name="Culley D."/>
            <person name="Magnuson J.K."/>
            <person name="James T.Y."/>
            <person name="O'Malley M.A."/>
            <person name="Stajich J.E."/>
            <person name="Spatafora J.W."/>
            <person name="Visel A."/>
            <person name="Grigoriev I.V."/>
        </authorList>
    </citation>
    <scope>NUCLEOTIDE SEQUENCE [LARGE SCALE GENOMIC DNA]</scope>
    <source>
        <strain evidence="10 11">CBS 931.73</strain>
    </source>
</reference>
<dbReference type="InterPro" id="IPR033712">
    <property type="entry name" value="Pumilio_RNA-bd"/>
</dbReference>
<evidence type="ECO:0000256" key="7">
    <source>
        <dbReference type="SAM" id="MobiDB-lite"/>
    </source>
</evidence>
<dbReference type="EMBL" id="MCFE01000041">
    <property type="protein sequence ID" value="ORY03873.1"/>
    <property type="molecule type" value="Genomic_DNA"/>
</dbReference>
<dbReference type="AlphaFoldDB" id="A0A1Y1Z0N9"/>
<accession>A0A1Y1Z0N9</accession>
<feature type="repeat" description="Pumilio" evidence="5">
    <location>
        <begin position="145"/>
        <end position="180"/>
    </location>
</feature>
<dbReference type="Proteomes" id="UP000193498">
    <property type="component" value="Unassembled WGS sequence"/>
</dbReference>
<evidence type="ECO:0000256" key="2">
    <source>
        <dbReference type="ARBA" id="ARBA00022737"/>
    </source>
</evidence>
<dbReference type="InterPro" id="IPR041367">
    <property type="entry name" value="Znf-CCCH_4"/>
</dbReference>
<dbReference type="PANTHER" id="PTHR12537">
    <property type="entry name" value="RNA BINDING PROTEIN PUMILIO-RELATED"/>
    <property type="match status" value="1"/>
</dbReference>
<dbReference type="InterPro" id="IPR001313">
    <property type="entry name" value="Pumilio_RNA-bd_rpt"/>
</dbReference>
<feature type="repeat" description="Pumilio" evidence="5">
    <location>
        <begin position="326"/>
        <end position="361"/>
    </location>
</feature>